<evidence type="ECO:0000313" key="1">
    <source>
        <dbReference type="EMBL" id="MSU08895.1"/>
    </source>
</evidence>
<dbReference type="Proteomes" id="UP000433181">
    <property type="component" value="Unassembled WGS sequence"/>
</dbReference>
<dbReference type="EMBL" id="VUNR01000013">
    <property type="protein sequence ID" value="MSU08895.1"/>
    <property type="molecule type" value="Genomic_DNA"/>
</dbReference>
<dbReference type="GeneID" id="96778827"/>
<protein>
    <submittedName>
        <fullName evidence="1">Uncharacterized protein</fullName>
    </submittedName>
</protein>
<keyword evidence="2" id="KW-1185">Reference proteome</keyword>
<gene>
    <name evidence="1" type="ORF">FYJ84_07855</name>
</gene>
<dbReference type="Pfam" id="PF24175">
    <property type="entry name" value="SU10_adaptor"/>
    <property type="match status" value="1"/>
</dbReference>
<dbReference type="InterPro" id="IPR056209">
    <property type="entry name" value="SU10_adaptor"/>
</dbReference>
<dbReference type="AlphaFoldDB" id="A0A6I2UGJ4"/>
<evidence type="ECO:0000313" key="2">
    <source>
        <dbReference type="Proteomes" id="UP000433181"/>
    </source>
</evidence>
<proteinExistence type="predicted"/>
<accession>A0A6I2UGJ4</accession>
<name>A0A6I2UGJ4_9FIRM</name>
<reference evidence="1 2" key="1">
    <citation type="submission" date="2019-08" db="EMBL/GenBank/DDBJ databases">
        <title>In-depth cultivation of the pig gut microbiome towards novel bacterial diversity and tailored functional studies.</title>
        <authorList>
            <person name="Wylensek D."/>
            <person name="Hitch T.C.A."/>
            <person name="Clavel T."/>
        </authorList>
    </citation>
    <scope>NUCLEOTIDE SEQUENCE [LARGE SCALE GENOMIC DNA]</scope>
    <source>
        <strain evidence="1 2">WCA-693-APC-5D-A</strain>
    </source>
</reference>
<organism evidence="1 2">
    <name type="scientific">Anaerovibrio slackiae</name>
    <dbReference type="NCBI Taxonomy" id="2652309"/>
    <lineage>
        <taxon>Bacteria</taxon>
        <taxon>Bacillati</taxon>
        <taxon>Bacillota</taxon>
        <taxon>Negativicutes</taxon>
        <taxon>Selenomonadales</taxon>
        <taxon>Selenomonadaceae</taxon>
        <taxon>Anaerovibrio</taxon>
    </lineage>
</organism>
<comment type="caution">
    <text evidence="1">The sequence shown here is derived from an EMBL/GenBank/DDBJ whole genome shotgun (WGS) entry which is preliminary data.</text>
</comment>
<sequence length="217" mass="24897">MTLVDIIDRVRTNTHDKDVLEYEDTTITDYINDGIRFVRRTILSIDALQLLDDIVTGTLPAGEAIIQQDMRSSAVLEVRINGKRIDRISPWGIYDTRERGMPQGYFVTGFGKINVWPVPSEDVEYSIMAIRDMVLLRNLDDEFPMMNELVDFVVEYACIRASMTNEFDLSQETSVMGSVVSQIEDLIRKYNSRGIQAGGYWDTAETAISDYGRRRYR</sequence>
<dbReference type="RefSeq" id="WP_154407060.1">
    <property type="nucleotide sequence ID" value="NZ_VUNR01000013.1"/>
</dbReference>